<dbReference type="RefSeq" id="WP_145811784.1">
    <property type="nucleotide sequence ID" value="NZ_VIVK01000001.1"/>
</dbReference>
<organism evidence="3 4">
    <name type="scientific">Kribbella amoyensis</name>
    <dbReference type="NCBI Taxonomy" id="996641"/>
    <lineage>
        <taxon>Bacteria</taxon>
        <taxon>Bacillati</taxon>
        <taxon>Actinomycetota</taxon>
        <taxon>Actinomycetes</taxon>
        <taxon>Propionibacteriales</taxon>
        <taxon>Kribbellaceae</taxon>
        <taxon>Kribbella</taxon>
    </lineage>
</organism>
<feature type="transmembrane region" description="Helical" evidence="2">
    <location>
        <begin position="70"/>
        <end position="89"/>
    </location>
</feature>
<gene>
    <name evidence="3" type="ORF">FB561_5645</name>
</gene>
<name>A0A561C085_9ACTN</name>
<keyword evidence="2" id="KW-0472">Membrane</keyword>
<dbReference type="Proteomes" id="UP000318380">
    <property type="component" value="Unassembled WGS sequence"/>
</dbReference>
<proteinExistence type="predicted"/>
<dbReference type="AlphaFoldDB" id="A0A561C085"/>
<evidence type="ECO:0000313" key="3">
    <source>
        <dbReference type="EMBL" id="TWD84457.1"/>
    </source>
</evidence>
<dbReference type="EMBL" id="VIVK01000001">
    <property type="protein sequence ID" value="TWD84457.1"/>
    <property type="molecule type" value="Genomic_DNA"/>
</dbReference>
<reference evidence="3 4" key="1">
    <citation type="submission" date="2019-06" db="EMBL/GenBank/DDBJ databases">
        <title>Sequencing the genomes of 1000 actinobacteria strains.</title>
        <authorList>
            <person name="Klenk H.-P."/>
        </authorList>
    </citation>
    <scope>NUCLEOTIDE SEQUENCE [LARGE SCALE GENOMIC DNA]</scope>
    <source>
        <strain evidence="3 4">DSM 24683</strain>
    </source>
</reference>
<comment type="caution">
    <text evidence="3">The sequence shown here is derived from an EMBL/GenBank/DDBJ whole genome shotgun (WGS) entry which is preliminary data.</text>
</comment>
<feature type="region of interest" description="Disordered" evidence="1">
    <location>
        <begin position="47"/>
        <end position="68"/>
    </location>
</feature>
<evidence type="ECO:0000256" key="2">
    <source>
        <dbReference type="SAM" id="Phobius"/>
    </source>
</evidence>
<keyword evidence="2" id="KW-0812">Transmembrane</keyword>
<keyword evidence="2" id="KW-1133">Transmembrane helix</keyword>
<sequence>MATDEMRKDLGAAIAARQELGADYEPEIIDGFLEKLDARAAARYGQPVNAPLPAAQPQQPPGKPDGDPGGLALAIVSVVAGIPITAIAANMEGTIAVIICWGGLVGVNLARSISRFMGR</sequence>
<feature type="transmembrane region" description="Helical" evidence="2">
    <location>
        <begin position="95"/>
        <end position="113"/>
    </location>
</feature>
<accession>A0A561C085</accession>
<protein>
    <submittedName>
        <fullName evidence="3">Uncharacterized protein</fullName>
    </submittedName>
</protein>
<evidence type="ECO:0000313" key="4">
    <source>
        <dbReference type="Proteomes" id="UP000318380"/>
    </source>
</evidence>
<keyword evidence="4" id="KW-1185">Reference proteome</keyword>
<dbReference type="OrthoDB" id="3854538at2"/>
<evidence type="ECO:0000256" key="1">
    <source>
        <dbReference type="SAM" id="MobiDB-lite"/>
    </source>
</evidence>